<dbReference type="InterPro" id="IPR029063">
    <property type="entry name" value="SAM-dependent_MTases_sf"/>
</dbReference>
<dbReference type="GO" id="GO:0032259">
    <property type="term" value="P:methylation"/>
    <property type="evidence" value="ECO:0007669"/>
    <property type="project" value="UniProtKB-KW"/>
</dbReference>
<keyword evidence="1 5" id="KW-0489">Methyltransferase</keyword>
<keyword evidence="3" id="KW-0949">S-adenosyl-L-methionine</keyword>
<comment type="caution">
    <text evidence="5">The sequence shown here is derived from an EMBL/GenBank/DDBJ whole genome shotgun (WGS) entry which is preliminary data.</text>
</comment>
<protein>
    <submittedName>
        <fullName evidence="5">SAM-dependent methyltransferase</fullName>
    </submittedName>
</protein>
<dbReference type="Proteomes" id="UP000539313">
    <property type="component" value="Unassembled WGS sequence"/>
</dbReference>
<evidence type="ECO:0000313" key="6">
    <source>
        <dbReference type="Proteomes" id="UP000539313"/>
    </source>
</evidence>
<dbReference type="AlphaFoldDB" id="A0A7W3R6R0"/>
<dbReference type="InterPro" id="IPR041698">
    <property type="entry name" value="Methyltransf_25"/>
</dbReference>
<organism evidence="5 6">
    <name type="scientific">Thermomonospora cellulosilytica</name>
    <dbReference type="NCBI Taxonomy" id="1411118"/>
    <lineage>
        <taxon>Bacteria</taxon>
        <taxon>Bacillati</taxon>
        <taxon>Actinomycetota</taxon>
        <taxon>Actinomycetes</taxon>
        <taxon>Streptosporangiales</taxon>
        <taxon>Thermomonosporaceae</taxon>
        <taxon>Thermomonospora</taxon>
    </lineage>
</organism>
<name>A0A7W3R6R0_9ACTN</name>
<dbReference type="RefSeq" id="WP_182704477.1">
    <property type="nucleotide sequence ID" value="NZ_JACJII010000001.1"/>
</dbReference>
<dbReference type="Gene3D" id="3.40.50.150">
    <property type="entry name" value="Vaccinia Virus protein VP39"/>
    <property type="match status" value="1"/>
</dbReference>
<keyword evidence="6" id="KW-1185">Reference proteome</keyword>
<dbReference type="PANTHER" id="PTHR43464:SF19">
    <property type="entry name" value="UBIQUINONE BIOSYNTHESIS O-METHYLTRANSFERASE, MITOCHONDRIAL"/>
    <property type="match status" value="1"/>
</dbReference>
<accession>A0A7W3R6R0</accession>
<dbReference type="GO" id="GO:0008168">
    <property type="term" value="F:methyltransferase activity"/>
    <property type="evidence" value="ECO:0007669"/>
    <property type="project" value="UniProtKB-KW"/>
</dbReference>
<evidence type="ECO:0000256" key="3">
    <source>
        <dbReference type="ARBA" id="ARBA00022691"/>
    </source>
</evidence>
<dbReference type="PANTHER" id="PTHR43464">
    <property type="entry name" value="METHYLTRANSFERASE"/>
    <property type="match status" value="1"/>
</dbReference>
<evidence type="ECO:0000259" key="4">
    <source>
        <dbReference type="Pfam" id="PF13649"/>
    </source>
</evidence>
<proteinExistence type="predicted"/>
<dbReference type="SUPFAM" id="SSF53335">
    <property type="entry name" value="S-adenosyl-L-methionine-dependent methyltransferases"/>
    <property type="match status" value="1"/>
</dbReference>
<sequence length="212" mass="23176">MTAPQPQNDAEQFWEDRYTSRPQVWSGNPNQPLADLVATLSPGRALDLGCGEGGDAVHLAARGWQVTAVDISPTALARTRALAERAGVADRITTEQHDLAHTFPEGAYDLVSAQFLQSPLEFPRDEILRKAARALAPNGLLFIVEHGSVPPWAPNPHVHHRFSTPQEIYDGMALDPARYRPERLATQERLATGPNGVTGPLTDVVVLIRRIS</sequence>
<keyword evidence="2 5" id="KW-0808">Transferase</keyword>
<dbReference type="Pfam" id="PF13649">
    <property type="entry name" value="Methyltransf_25"/>
    <property type="match status" value="1"/>
</dbReference>
<reference evidence="5 6" key="1">
    <citation type="submission" date="2020-08" db="EMBL/GenBank/DDBJ databases">
        <title>Sequencing the genomes of 1000 actinobacteria strains.</title>
        <authorList>
            <person name="Klenk H.-P."/>
        </authorList>
    </citation>
    <scope>NUCLEOTIDE SEQUENCE [LARGE SCALE GENOMIC DNA]</scope>
    <source>
        <strain evidence="5 6">DSM 45823</strain>
    </source>
</reference>
<feature type="domain" description="Methyltransferase" evidence="4">
    <location>
        <begin position="46"/>
        <end position="139"/>
    </location>
</feature>
<evidence type="ECO:0000256" key="1">
    <source>
        <dbReference type="ARBA" id="ARBA00022603"/>
    </source>
</evidence>
<evidence type="ECO:0000313" key="5">
    <source>
        <dbReference type="EMBL" id="MBA9002458.1"/>
    </source>
</evidence>
<dbReference type="EMBL" id="JACJII010000001">
    <property type="protein sequence ID" value="MBA9002458.1"/>
    <property type="molecule type" value="Genomic_DNA"/>
</dbReference>
<evidence type="ECO:0000256" key="2">
    <source>
        <dbReference type="ARBA" id="ARBA00022679"/>
    </source>
</evidence>
<gene>
    <name evidence="5" type="ORF">HNR21_001340</name>
</gene>
<dbReference type="CDD" id="cd02440">
    <property type="entry name" value="AdoMet_MTases"/>
    <property type="match status" value="1"/>
</dbReference>